<evidence type="ECO:0000313" key="4">
    <source>
        <dbReference type="Proteomes" id="UP001152797"/>
    </source>
</evidence>
<keyword evidence="4" id="KW-1185">Reference proteome</keyword>
<reference evidence="3" key="2">
    <citation type="submission" date="2024-04" db="EMBL/GenBank/DDBJ databases">
        <authorList>
            <person name="Chen Y."/>
            <person name="Shah S."/>
            <person name="Dougan E. K."/>
            <person name="Thang M."/>
            <person name="Chan C."/>
        </authorList>
    </citation>
    <scope>NUCLEOTIDE SEQUENCE [LARGE SCALE GENOMIC DNA]</scope>
</reference>
<gene>
    <name evidence="2" type="ORF">C1SCF055_LOCUS6383</name>
</gene>
<name>A0A9P1BTU8_9DINO</name>
<evidence type="ECO:0000313" key="2">
    <source>
        <dbReference type="EMBL" id="CAI3978323.1"/>
    </source>
</evidence>
<reference evidence="2" key="1">
    <citation type="submission" date="2022-10" db="EMBL/GenBank/DDBJ databases">
        <authorList>
            <person name="Chen Y."/>
            <person name="Dougan E. K."/>
            <person name="Chan C."/>
            <person name="Rhodes N."/>
            <person name="Thang M."/>
        </authorList>
    </citation>
    <scope>NUCLEOTIDE SEQUENCE</scope>
</reference>
<organism evidence="2">
    <name type="scientific">Cladocopium goreaui</name>
    <dbReference type="NCBI Taxonomy" id="2562237"/>
    <lineage>
        <taxon>Eukaryota</taxon>
        <taxon>Sar</taxon>
        <taxon>Alveolata</taxon>
        <taxon>Dinophyceae</taxon>
        <taxon>Suessiales</taxon>
        <taxon>Symbiodiniaceae</taxon>
        <taxon>Cladocopium</taxon>
    </lineage>
</organism>
<dbReference type="EMBL" id="CAMXCT030000402">
    <property type="protein sequence ID" value="CAL4765635.1"/>
    <property type="molecule type" value="Genomic_DNA"/>
</dbReference>
<evidence type="ECO:0000256" key="1">
    <source>
        <dbReference type="SAM" id="MobiDB-lite"/>
    </source>
</evidence>
<proteinExistence type="predicted"/>
<protein>
    <submittedName>
        <fullName evidence="2">Uncharacterized protein</fullName>
    </submittedName>
</protein>
<evidence type="ECO:0000313" key="3">
    <source>
        <dbReference type="EMBL" id="CAL1131698.1"/>
    </source>
</evidence>
<sequence length="961" mass="108298">MKAATFENAKRHFMKKDKPVKEASLGPYAWQRIPREPVEARIHQTIRHVDSIGGQNLDLKQRSRSPPQSRGTSLDAKFRHFLDEHLLSLSRTADVFQRIGEEKHMVCKLPKPGVKGCKNYLPGGDSSDYGGRPLALHPFGNRCREAVRQLNAALSFLYNAPLFLEYTECKYVVDRGHWKRECPFGSVATANTSSKKPENENFTGLMIDDYEIYTENVYSAATGSDLVMELPPGAQILEVGEENGVWEGHDCGEFEHANMGDCGFVGPRNFTLNELATNLEHRLVACCRNISHDDIKSALPTANCEPACDGSTFLPDHSDLKAGGACIFNVEEADDEAIIDTGASKAVIGKDRLSRLLKSLPKGIRAMSSQEHYLKQALTAPVDASLQSQQQHHEMPAVLTRPPGVATLEEWGRTRVPSGKHPGKTFAEIYETDRAYMRQMWNRKAVSSWTRSFQLYCRHRRDKSIENQERETREQSLQMPISPHMTPEVQELIAAGGAPWFTPRTNAQHIAAKAKSKSTMVPPKSSPEFVEETGWEKINMEEKNNKRGYPQSSMPTMEIQPNEDRVRELNTQIAVLQRELQLEIQGRPSTGEGRAIATAEDHRVLTEEVILNSSGEQPLLVEEMVLGLEHDRPELAHESLQLQKRRRVELKQPESSLYGKAPSWKDVFRQAGYETPRVGGHRFEEGTVLVKLMQQLVPEFAVKLVIACRGTERHRTDGVDQHGDKYPWRKTVLVHRETGDVVETGPAEQWLRLTRARQIRLQVLPPLDGSSAAENEDQLMPPAEHDVPSGVKVESQIQVYQEAWVHWAGPSRVLYLDPAGEYVRKIELEKGDWVLYWRKSQGNSRICRGRWYGPAQVIAIEHKRVVWLSHLGRLVRASPEQIRPASLREYSNLPRNSEGDESGLFGDDVLVDSDLSNGLEFEEDSSCGDIHIECRGHFFKLGLRPFGIHPCLLGMVEKSCG</sequence>
<dbReference type="Proteomes" id="UP001152797">
    <property type="component" value="Unassembled WGS sequence"/>
</dbReference>
<dbReference type="AlphaFoldDB" id="A0A9P1BTU8"/>
<comment type="caution">
    <text evidence="2">The sequence shown here is derived from an EMBL/GenBank/DDBJ whole genome shotgun (WGS) entry which is preliminary data.</text>
</comment>
<feature type="region of interest" description="Disordered" evidence="1">
    <location>
        <begin position="53"/>
        <end position="73"/>
    </location>
</feature>
<dbReference type="EMBL" id="CAMXCT020000402">
    <property type="protein sequence ID" value="CAL1131698.1"/>
    <property type="molecule type" value="Genomic_DNA"/>
</dbReference>
<dbReference type="EMBL" id="CAMXCT010000402">
    <property type="protein sequence ID" value="CAI3978323.1"/>
    <property type="molecule type" value="Genomic_DNA"/>
</dbReference>
<accession>A0A9P1BTU8</accession>